<dbReference type="STRING" id="1850254.LPB137_11185"/>
<dbReference type="GO" id="GO:0005886">
    <property type="term" value="C:plasma membrane"/>
    <property type="evidence" value="ECO:0007669"/>
    <property type="project" value="UniProtKB-SubCell"/>
</dbReference>
<keyword evidence="2 9" id="KW-0813">Transport</keyword>
<dbReference type="NCBIfam" id="TIGR00220">
    <property type="entry name" value="mscL"/>
    <property type="match status" value="1"/>
</dbReference>
<dbReference type="Gene3D" id="1.10.1200.120">
    <property type="entry name" value="Large-conductance mechanosensitive channel, MscL, domain 1"/>
    <property type="match status" value="1"/>
</dbReference>
<dbReference type="KEGG" id="alp:LPB137_11185"/>
<comment type="function">
    <text evidence="9">Channel that opens in response to stretch forces in the membrane lipid bilayer. May participate in the regulation of osmotic pressure changes within the cell.</text>
</comment>
<dbReference type="InterPro" id="IPR036019">
    <property type="entry name" value="MscL_channel"/>
</dbReference>
<name>A0A1P8KP94_9BACT</name>
<keyword evidence="3 9" id="KW-1003">Cell membrane</keyword>
<comment type="subunit">
    <text evidence="9">Homopentamer.</text>
</comment>
<evidence type="ECO:0000313" key="10">
    <source>
        <dbReference type="EMBL" id="APW66370.1"/>
    </source>
</evidence>
<evidence type="ECO:0000256" key="7">
    <source>
        <dbReference type="ARBA" id="ARBA00023136"/>
    </source>
</evidence>
<evidence type="ECO:0000256" key="4">
    <source>
        <dbReference type="ARBA" id="ARBA00022692"/>
    </source>
</evidence>
<dbReference type="EMBL" id="CP019070">
    <property type="protein sequence ID" value="APW66370.1"/>
    <property type="molecule type" value="Genomic_DNA"/>
</dbReference>
<accession>A0A1P8KP94</accession>
<evidence type="ECO:0000256" key="9">
    <source>
        <dbReference type="HAMAP-Rule" id="MF_00115"/>
    </source>
</evidence>
<evidence type="ECO:0000313" key="11">
    <source>
        <dbReference type="Proteomes" id="UP000186074"/>
    </source>
</evidence>
<keyword evidence="6 9" id="KW-0406">Ion transport</keyword>
<dbReference type="Proteomes" id="UP000186074">
    <property type="component" value="Chromosome"/>
</dbReference>
<evidence type="ECO:0000256" key="3">
    <source>
        <dbReference type="ARBA" id="ARBA00022475"/>
    </source>
</evidence>
<organism evidence="10 11">
    <name type="scientific">Poseidonibacter parvus</name>
    <dbReference type="NCBI Taxonomy" id="1850254"/>
    <lineage>
        <taxon>Bacteria</taxon>
        <taxon>Pseudomonadati</taxon>
        <taxon>Campylobacterota</taxon>
        <taxon>Epsilonproteobacteria</taxon>
        <taxon>Campylobacterales</taxon>
        <taxon>Arcobacteraceae</taxon>
        <taxon>Poseidonibacter</taxon>
    </lineage>
</organism>
<dbReference type="GO" id="GO:0008381">
    <property type="term" value="F:mechanosensitive monoatomic ion channel activity"/>
    <property type="evidence" value="ECO:0007669"/>
    <property type="project" value="UniProtKB-UniRule"/>
</dbReference>
<feature type="transmembrane region" description="Helical" evidence="9">
    <location>
        <begin position="80"/>
        <end position="101"/>
    </location>
</feature>
<dbReference type="AlphaFoldDB" id="A0A1P8KP94"/>
<dbReference type="InterPro" id="IPR001185">
    <property type="entry name" value="MS_channel"/>
</dbReference>
<keyword evidence="7 9" id="KW-0472">Membrane</keyword>
<reference evidence="10 11" key="1">
    <citation type="submission" date="2017-01" db="EMBL/GenBank/DDBJ databases">
        <title>Genome sequencing of Arcobacter sp. LPB0137.</title>
        <authorList>
            <person name="Lee G.-W."/>
            <person name="Yi H."/>
        </authorList>
    </citation>
    <scope>NUCLEOTIDE SEQUENCE [LARGE SCALE GENOMIC DNA]</scope>
    <source>
        <strain evidence="10 11">LPB0137</strain>
    </source>
</reference>
<evidence type="ECO:0000256" key="5">
    <source>
        <dbReference type="ARBA" id="ARBA00022989"/>
    </source>
</evidence>
<keyword evidence="5 9" id="KW-1133">Transmembrane helix</keyword>
<evidence type="ECO:0000256" key="1">
    <source>
        <dbReference type="ARBA" id="ARBA00004141"/>
    </source>
</evidence>
<dbReference type="OrthoDB" id="9810350at2"/>
<comment type="similarity">
    <text evidence="9">Belongs to the MscL family.</text>
</comment>
<evidence type="ECO:0000256" key="8">
    <source>
        <dbReference type="ARBA" id="ARBA00023303"/>
    </source>
</evidence>
<keyword evidence="4 9" id="KW-0812">Transmembrane</keyword>
<dbReference type="HAMAP" id="MF_00115">
    <property type="entry name" value="MscL"/>
    <property type="match status" value="1"/>
</dbReference>
<dbReference type="PRINTS" id="PR01264">
    <property type="entry name" value="MECHCHANNEL"/>
</dbReference>
<dbReference type="PANTHER" id="PTHR30266:SF2">
    <property type="entry name" value="LARGE-CONDUCTANCE MECHANOSENSITIVE CHANNEL"/>
    <property type="match status" value="1"/>
</dbReference>
<protein>
    <recommendedName>
        <fullName evidence="9">Large-conductance mechanosensitive channel</fullName>
    </recommendedName>
</protein>
<proteinExistence type="inferred from homology"/>
<dbReference type="SUPFAM" id="SSF81330">
    <property type="entry name" value="Gated mechanosensitive channel"/>
    <property type="match status" value="1"/>
</dbReference>
<dbReference type="InterPro" id="IPR037673">
    <property type="entry name" value="MSC/AndL"/>
</dbReference>
<gene>
    <name evidence="9" type="primary">mscL</name>
    <name evidence="10" type="ORF">LPB137_11185</name>
</gene>
<dbReference type="Pfam" id="PF01741">
    <property type="entry name" value="MscL"/>
    <property type="match status" value="1"/>
</dbReference>
<keyword evidence="8 9" id="KW-0407">Ion channel</keyword>
<dbReference type="PANTHER" id="PTHR30266">
    <property type="entry name" value="MECHANOSENSITIVE CHANNEL MSCL"/>
    <property type="match status" value="1"/>
</dbReference>
<evidence type="ECO:0000256" key="2">
    <source>
        <dbReference type="ARBA" id="ARBA00022448"/>
    </source>
</evidence>
<evidence type="ECO:0000256" key="6">
    <source>
        <dbReference type="ARBA" id="ARBA00023065"/>
    </source>
</evidence>
<feature type="transmembrane region" description="Helical" evidence="9">
    <location>
        <begin position="21"/>
        <end position="40"/>
    </location>
</feature>
<dbReference type="RefSeq" id="WP_076088068.1">
    <property type="nucleotide sequence ID" value="NZ_CP019070.1"/>
</dbReference>
<comment type="subcellular location">
    <subcellularLocation>
        <location evidence="9">Cell membrane</location>
        <topology evidence="9">Multi-pass membrane protein</topology>
    </subcellularLocation>
    <subcellularLocation>
        <location evidence="1">Membrane</location>
        <topology evidence="1">Multi-pass membrane protein</topology>
    </subcellularLocation>
</comment>
<keyword evidence="11" id="KW-1185">Reference proteome</keyword>
<sequence length="145" mass="15938">MLKEFKEFLIKGNMVDMAVGFIFGAAFATLIKSLVANVIMPPVGMLLGNVDFSQLFIALDGKTYETMAKLTEAGAPAIKIGLFMNDTISFVILGFVMFMFIKTYNKMKKKEEEVVEEPTTKTCSECAMDIPIAAKKCAHCGNTEV</sequence>